<evidence type="ECO:0000256" key="3">
    <source>
        <dbReference type="ARBA" id="ARBA00022989"/>
    </source>
</evidence>
<evidence type="ECO:0000313" key="9">
    <source>
        <dbReference type="EMBL" id="ETS78434.1"/>
    </source>
</evidence>
<evidence type="ECO:0000256" key="2">
    <source>
        <dbReference type="ARBA" id="ARBA00022692"/>
    </source>
</evidence>
<evidence type="ECO:0000256" key="5">
    <source>
        <dbReference type="ARBA" id="ARBA00038359"/>
    </source>
</evidence>
<dbReference type="GO" id="GO:0016020">
    <property type="term" value="C:membrane"/>
    <property type="evidence" value="ECO:0007669"/>
    <property type="project" value="UniProtKB-SubCell"/>
</dbReference>
<dbReference type="OMA" id="DITWWNV"/>
<evidence type="ECO:0000256" key="4">
    <source>
        <dbReference type="ARBA" id="ARBA00023136"/>
    </source>
</evidence>
<dbReference type="InParanoid" id="W3WXA8"/>
<evidence type="ECO:0000259" key="8">
    <source>
        <dbReference type="Pfam" id="PF20684"/>
    </source>
</evidence>
<comment type="subcellular location">
    <subcellularLocation>
        <location evidence="1">Membrane</location>
        <topology evidence="1">Multi-pass membrane protein</topology>
    </subcellularLocation>
</comment>
<dbReference type="eggNOG" id="ENOG502S025">
    <property type="taxonomic scope" value="Eukaryota"/>
</dbReference>
<dbReference type="PANTHER" id="PTHR33048">
    <property type="entry name" value="PTH11-LIKE INTEGRAL MEMBRANE PROTEIN (AFU_ORTHOLOGUE AFUA_5G11245)"/>
    <property type="match status" value="1"/>
</dbReference>
<organism evidence="9 10">
    <name type="scientific">Pestalotiopsis fici (strain W106-1 / CGMCC3.15140)</name>
    <dbReference type="NCBI Taxonomy" id="1229662"/>
    <lineage>
        <taxon>Eukaryota</taxon>
        <taxon>Fungi</taxon>
        <taxon>Dikarya</taxon>
        <taxon>Ascomycota</taxon>
        <taxon>Pezizomycotina</taxon>
        <taxon>Sordariomycetes</taxon>
        <taxon>Xylariomycetidae</taxon>
        <taxon>Amphisphaeriales</taxon>
        <taxon>Sporocadaceae</taxon>
        <taxon>Pestalotiopsis</taxon>
    </lineage>
</organism>
<dbReference type="Proteomes" id="UP000030651">
    <property type="component" value="Unassembled WGS sequence"/>
</dbReference>
<feature type="compositionally biased region" description="Basic and acidic residues" evidence="6">
    <location>
        <begin position="295"/>
        <end position="310"/>
    </location>
</feature>
<evidence type="ECO:0000313" key="10">
    <source>
        <dbReference type="Proteomes" id="UP000030651"/>
    </source>
</evidence>
<dbReference type="OrthoDB" id="3648173at2759"/>
<feature type="transmembrane region" description="Helical" evidence="7">
    <location>
        <begin position="181"/>
        <end position="201"/>
    </location>
</feature>
<dbReference type="GeneID" id="19275509"/>
<comment type="similarity">
    <text evidence="5">Belongs to the SAT4 family.</text>
</comment>
<dbReference type="HOGENOM" id="CLU_028200_0_2_1"/>
<reference evidence="10" key="1">
    <citation type="journal article" date="2015" name="BMC Genomics">
        <title>Genomic and transcriptomic analysis of the endophytic fungus Pestalotiopsis fici reveals its lifestyle and high potential for synthesis of natural products.</title>
        <authorList>
            <person name="Wang X."/>
            <person name="Zhang X."/>
            <person name="Liu L."/>
            <person name="Xiang M."/>
            <person name="Wang W."/>
            <person name="Sun X."/>
            <person name="Che Y."/>
            <person name="Guo L."/>
            <person name="Liu G."/>
            <person name="Guo L."/>
            <person name="Wang C."/>
            <person name="Yin W.B."/>
            <person name="Stadler M."/>
            <person name="Zhang X."/>
            <person name="Liu X."/>
        </authorList>
    </citation>
    <scope>NUCLEOTIDE SEQUENCE [LARGE SCALE GENOMIC DNA]</scope>
    <source>
        <strain evidence="10">W106-1 / CGMCC3.15140</strain>
    </source>
</reference>
<feature type="region of interest" description="Disordered" evidence="6">
    <location>
        <begin position="256"/>
        <end position="310"/>
    </location>
</feature>
<protein>
    <recommendedName>
        <fullName evidence="8">Rhodopsin domain-containing protein</fullName>
    </recommendedName>
</protein>
<dbReference type="EMBL" id="KI912115">
    <property type="protein sequence ID" value="ETS78434.1"/>
    <property type="molecule type" value="Genomic_DNA"/>
</dbReference>
<dbReference type="RefSeq" id="XP_007837268.1">
    <property type="nucleotide sequence ID" value="XM_007839077.1"/>
</dbReference>
<proteinExistence type="inferred from homology"/>
<dbReference type="Pfam" id="PF20684">
    <property type="entry name" value="Fung_rhodopsin"/>
    <property type="match status" value="1"/>
</dbReference>
<feature type="compositionally biased region" description="Polar residues" evidence="6">
    <location>
        <begin position="265"/>
        <end position="279"/>
    </location>
</feature>
<evidence type="ECO:0000256" key="1">
    <source>
        <dbReference type="ARBA" id="ARBA00004141"/>
    </source>
</evidence>
<accession>W3WXA8</accession>
<dbReference type="AlphaFoldDB" id="W3WXA8"/>
<feature type="transmembrane region" description="Helical" evidence="7">
    <location>
        <begin position="150"/>
        <end position="169"/>
    </location>
</feature>
<feature type="transmembrane region" description="Helical" evidence="7">
    <location>
        <begin position="54"/>
        <end position="71"/>
    </location>
</feature>
<keyword evidence="2 7" id="KW-0812">Transmembrane</keyword>
<dbReference type="PANTHER" id="PTHR33048:SF47">
    <property type="entry name" value="INTEGRAL MEMBRANE PROTEIN-RELATED"/>
    <property type="match status" value="1"/>
</dbReference>
<feature type="transmembrane region" description="Helical" evidence="7">
    <location>
        <begin position="106"/>
        <end position="130"/>
    </location>
</feature>
<dbReference type="InterPro" id="IPR052337">
    <property type="entry name" value="SAT4-like"/>
</dbReference>
<feature type="domain" description="Rhodopsin" evidence="8">
    <location>
        <begin position="65"/>
        <end position="243"/>
    </location>
</feature>
<keyword evidence="10" id="KW-1185">Reference proteome</keyword>
<feature type="transmembrane region" description="Helical" evidence="7">
    <location>
        <begin position="20"/>
        <end position="42"/>
    </location>
</feature>
<keyword evidence="4 7" id="KW-0472">Membrane</keyword>
<sequence length="328" mass="36630">MDLSDPAVFAALPHDNRGSVVIATVCFVLLIASLATGMRLYTRLAIVRQMGADDYLTVVALAFHNALNFYVSITFYNAGLFFTKMTFLAQYYRVLAIKKTRLVLRVLILVIGGWSLSQVFVGIFICQPIAKFWNDSLDGHCIPNLPQWYINAAGNIATDVAVFILPLPVLGHLHLPKQQKLVLLGIFSLGFFTVAISIIRIKYLQLFSDLTYENTDSSCWSITELCSGITCACLPTLRPLVSKWLPVFASTLRRSAKDSREKSQQLRQDLAQNSGPSSDTSRRTGDWYTGLDSQDELHRPKDMELGRVDSGDLSENIIGLETSRKELR</sequence>
<evidence type="ECO:0000256" key="7">
    <source>
        <dbReference type="SAM" id="Phobius"/>
    </source>
</evidence>
<dbReference type="KEGG" id="pfy:PFICI_10496"/>
<evidence type="ECO:0000256" key="6">
    <source>
        <dbReference type="SAM" id="MobiDB-lite"/>
    </source>
</evidence>
<gene>
    <name evidence="9" type="ORF">PFICI_10496</name>
</gene>
<name>W3WXA8_PESFW</name>
<keyword evidence="3 7" id="KW-1133">Transmembrane helix</keyword>
<dbReference type="InterPro" id="IPR049326">
    <property type="entry name" value="Rhodopsin_dom_fungi"/>
</dbReference>